<comment type="caution">
    <text evidence="3">The sequence shown here is derived from an EMBL/GenBank/DDBJ whole genome shotgun (WGS) entry which is preliminary data.</text>
</comment>
<protein>
    <submittedName>
        <fullName evidence="3">YD repeat-containing protein</fullName>
    </submittedName>
</protein>
<evidence type="ECO:0000256" key="1">
    <source>
        <dbReference type="ARBA" id="ARBA00022737"/>
    </source>
</evidence>
<proteinExistence type="predicted"/>
<accession>A0ABV1KNR3</accession>
<gene>
    <name evidence="3" type="ORF">QJS35_01625</name>
</gene>
<keyword evidence="4" id="KW-1185">Reference proteome</keyword>
<dbReference type="InterPro" id="IPR006530">
    <property type="entry name" value="YD"/>
</dbReference>
<organism evidence="3 4">
    <name type="scientific">Cohnella silvisoli</name>
    <dbReference type="NCBI Taxonomy" id="2873699"/>
    <lineage>
        <taxon>Bacteria</taxon>
        <taxon>Bacillati</taxon>
        <taxon>Bacillota</taxon>
        <taxon>Bacilli</taxon>
        <taxon>Bacillales</taxon>
        <taxon>Paenibacillaceae</taxon>
        <taxon>Cohnella</taxon>
    </lineage>
</organism>
<dbReference type="Gene3D" id="2.180.10.10">
    <property type="entry name" value="RHS repeat-associated core"/>
    <property type="match status" value="1"/>
</dbReference>
<keyword evidence="1" id="KW-0677">Repeat</keyword>
<sequence length="202" mass="23311">MCLYLFNTRKIKHLPAAIDNIVNGEVNLPPGEKTKLFERIREVGKGYTVIGTKYTYNSRNQLVHRENLIRYEEYDYKYKADGSLLTDGRSKYEWNARGQLTKVTFPDGFGEKYTYDMLGRRITKTQFNHRGSEQQTTTYHYKGDTWVLTEEILSGDEDDSDDGVSTKVYTYDANERPLSITTTLARLGLLVRIASKGRLIIL</sequence>
<evidence type="ECO:0000259" key="2">
    <source>
        <dbReference type="Pfam" id="PF25023"/>
    </source>
</evidence>
<evidence type="ECO:0000313" key="3">
    <source>
        <dbReference type="EMBL" id="MEQ4481087.1"/>
    </source>
</evidence>
<dbReference type="Proteomes" id="UP001493487">
    <property type="component" value="Unassembled WGS sequence"/>
</dbReference>
<dbReference type="InterPro" id="IPR056823">
    <property type="entry name" value="TEN-like_YD-shell"/>
</dbReference>
<dbReference type="RefSeq" id="WP_232182443.1">
    <property type="nucleotide sequence ID" value="NZ_JAIOAP010000001.1"/>
</dbReference>
<feature type="domain" description="Teneurin-like YD-shell" evidence="2">
    <location>
        <begin position="62"/>
        <end position="126"/>
    </location>
</feature>
<dbReference type="EMBL" id="JASKHM010000001">
    <property type="protein sequence ID" value="MEQ4481087.1"/>
    <property type="molecule type" value="Genomic_DNA"/>
</dbReference>
<dbReference type="Pfam" id="PF25023">
    <property type="entry name" value="TEN_YD-shell"/>
    <property type="match status" value="1"/>
</dbReference>
<evidence type="ECO:0000313" key="4">
    <source>
        <dbReference type="Proteomes" id="UP001493487"/>
    </source>
</evidence>
<name>A0ABV1KNR3_9BACL</name>
<reference evidence="3 4" key="1">
    <citation type="journal article" date="2023" name="Genome Announc.">
        <title>Pan-Genome Analyses of the Genus Cohnella and Proposal of the Novel Species Cohnella silvisoli sp. nov., Isolated from Forest Soil.</title>
        <authorList>
            <person name="Wang C."/>
            <person name="Mao L."/>
            <person name="Bao G."/>
            <person name="Zhu H."/>
        </authorList>
    </citation>
    <scope>NUCLEOTIDE SEQUENCE [LARGE SCALE GENOMIC DNA]</scope>
    <source>
        <strain evidence="3 4">NL03-T5-1</strain>
    </source>
</reference>
<dbReference type="NCBIfam" id="TIGR01643">
    <property type="entry name" value="YD_repeat_2x"/>
    <property type="match status" value="1"/>
</dbReference>